<dbReference type="Proteomes" id="UP000001574">
    <property type="component" value="Chromosome"/>
</dbReference>
<feature type="compositionally biased region" description="Basic and acidic residues" evidence="1">
    <location>
        <begin position="61"/>
        <end position="73"/>
    </location>
</feature>
<sequence length="73" mass="7783">MGHEPKTPPPSSTVQPPRPPPDTSNPSHRLWCASQAPRDRRSSSPSGAGGPGPRSGSDAQFLRRERISGRSGR</sequence>
<organism evidence="2 3">
    <name type="scientific">Mycobacterium avium (strain 104)</name>
    <dbReference type="NCBI Taxonomy" id="243243"/>
    <lineage>
        <taxon>Bacteria</taxon>
        <taxon>Bacillati</taxon>
        <taxon>Actinomycetota</taxon>
        <taxon>Actinomycetes</taxon>
        <taxon>Mycobacteriales</taxon>
        <taxon>Mycobacteriaceae</taxon>
        <taxon>Mycobacterium</taxon>
        <taxon>Mycobacterium avium complex (MAC)</taxon>
    </lineage>
</organism>
<feature type="compositionally biased region" description="Pro residues" evidence="1">
    <location>
        <begin position="7"/>
        <end position="23"/>
    </location>
</feature>
<gene>
    <name evidence="2" type="ordered locus">MAV_2941</name>
</gene>
<protein>
    <submittedName>
        <fullName evidence="2">Uncharacterized protein</fullName>
    </submittedName>
</protein>
<dbReference type="HOGENOM" id="CLU_2700740_0_0_11"/>
<reference evidence="2 3" key="1">
    <citation type="submission" date="2006-10" db="EMBL/GenBank/DDBJ databases">
        <authorList>
            <person name="Fleischmann R.D."/>
            <person name="Dodson R.J."/>
            <person name="Haft D.H."/>
            <person name="Merkel J.S."/>
            <person name="Nelson W.C."/>
            <person name="Fraser C.M."/>
        </authorList>
    </citation>
    <scope>NUCLEOTIDE SEQUENCE [LARGE SCALE GENOMIC DNA]</scope>
    <source>
        <strain evidence="2 3">104</strain>
    </source>
</reference>
<dbReference type="AlphaFoldDB" id="A0A0H3A0D8"/>
<accession>A0A0H3A0D8</accession>
<dbReference type="EMBL" id="CP000479">
    <property type="protein sequence ID" value="ABK67484.1"/>
    <property type="molecule type" value="Genomic_DNA"/>
</dbReference>
<evidence type="ECO:0000313" key="2">
    <source>
        <dbReference type="EMBL" id="ABK67484.1"/>
    </source>
</evidence>
<proteinExistence type="predicted"/>
<dbReference type="KEGG" id="mav:MAV_2941"/>
<feature type="region of interest" description="Disordered" evidence="1">
    <location>
        <begin position="1"/>
        <end position="73"/>
    </location>
</feature>
<evidence type="ECO:0000313" key="3">
    <source>
        <dbReference type="Proteomes" id="UP000001574"/>
    </source>
</evidence>
<evidence type="ECO:0000256" key="1">
    <source>
        <dbReference type="SAM" id="MobiDB-lite"/>
    </source>
</evidence>
<name>A0A0H3A0D8_MYCA1</name>